<organism evidence="2 3">
    <name type="scientific">Formimonas warabiya</name>
    <dbReference type="NCBI Taxonomy" id="1761012"/>
    <lineage>
        <taxon>Bacteria</taxon>
        <taxon>Bacillati</taxon>
        <taxon>Bacillota</taxon>
        <taxon>Clostridia</taxon>
        <taxon>Eubacteriales</taxon>
        <taxon>Peptococcaceae</taxon>
        <taxon>Candidatus Formimonas</taxon>
    </lineage>
</organism>
<keyword evidence="1" id="KW-0472">Membrane</keyword>
<dbReference type="EMBL" id="CP017634">
    <property type="protein sequence ID" value="ATW24177.1"/>
    <property type="molecule type" value="Genomic_DNA"/>
</dbReference>
<dbReference type="RefSeq" id="WP_214659093.1">
    <property type="nucleotide sequence ID" value="NZ_CP017634.1"/>
</dbReference>
<dbReference type="AlphaFoldDB" id="A0A3G1KNZ9"/>
<keyword evidence="3" id="KW-1185">Reference proteome</keyword>
<name>A0A3G1KNZ9_FORW1</name>
<reference evidence="2 3" key="1">
    <citation type="submission" date="2016-10" db="EMBL/GenBank/DDBJ databases">
        <title>Complete Genome Sequence of Peptococcaceae strain DCMF.</title>
        <authorList>
            <person name="Edwards R.J."/>
            <person name="Holland S.I."/>
            <person name="Deshpande N.P."/>
            <person name="Wong Y.K."/>
            <person name="Ertan H."/>
            <person name="Manefield M."/>
            <person name="Russell T.L."/>
            <person name="Lee M.J."/>
        </authorList>
    </citation>
    <scope>NUCLEOTIDE SEQUENCE [LARGE SCALE GENOMIC DNA]</scope>
    <source>
        <strain evidence="2 3">DCMF</strain>
    </source>
</reference>
<feature type="transmembrane region" description="Helical" evidence="1">
    <location>
        <begin position="61"/>
        <end position="81"/>
    </location>
</feature>
<gene>
    <name evidence="2" type="ORF">DCMF_04705</name>
</gene>
<proteinExistence type="predicted"/>
<dbReference type="KEGG" id="fwa:DCMF_04705"/>
<evidence type="ECO:0000256" key="1">
    <source>
        <dbReference type="SAM" id="Phobius"/>
    </source>
</evidence>
<keyword evidence="1" id="KW-1133">Transmembrane helix</keyword>
<sequence length="209" mass="24676">MKSINNMMDKRGNKYRKICDERRISSHQKYIQHLNGLSIKYGVPKNILIGIYFIETSFRPLYFRICEYIFVILGVLLNFAFKVPLKNYTIGRCQIGISSILIFSGKDIYKHSRYIKKVSKSDFLNIVKAMHYKRNLEISALIVRRLYVKSFKTANNYNNQLRHIGENYNGRYSYGLLLDEIVSCLDKRNKVNKLMKRPDTKNSIIVERK</sequence>
<evidence type="ECO:0000313" key="3">
    <source>
        <dbReference type="Proteomes" id="UP000323521"/>
    </source>
</evidence>
<protein>
    <submittedName>
        <fullName evidence="2">Uncharacterized protein</fullName>
    </submittedName>
</protein>
<accession>A0A3G1KNZ9</accession>
<dbReference type="Proteomes" id="UP000323521">
    <property type="component" value="Chromosome"/>
</dbReference>
<evidence type="ECO:0000313" key="2">
    <source>
        <dbReference type="EMBL" id="ATW24177.1"/>
    </source>
</evidence>
<keyword evidence="1" id="KW-0812">Transmembrane</keyword>